<dbReference type="RefSeq" id="WP_254577143.1">
    <property type="nucleotide sequence ID" value="NZ_CP100595.1"/>
</dbReference>
<feature type="modified residue" description="4-aspartylphosphate" evidence="1">
    <location>
        <position position="178"/>
    </location>
</feature>
<reference evidence="6" key="1">
    <citation type="submission" date="2022-07" db="EMBL/GenBank/DDBJ databases">
        <title>Arcobacter roscoffensis sp. nov., a marine bacterium isolated from coastal seawater collected from Roscoff, France.</title>
        <authorList>
            <person name="Pascual J."/>
            <person name="Lepeaux C."/>
            <person name="Methner A."/>
            <person name="Overmann J."/>
        </authorList>
    </citation>
    <scope>NUCLEOTIDE SEQUENCE</scope>
    <source>
        <strain evidence="6">ARW1-2F2</strain>
    </source>
</reference>
<dbReference type="Proteomes" id="UP001060012">
    <property type="component" value="Chromosome"/>
</dbReference>
<dbReference type="SMART" id="SM00091">
    <property type="entry name" value="PAS"/>
    <property type="match status" value="1"/>
</dbReference>
<dbReference type="EMBL" id="CP100595">
    <property type="protein sequence ID" value="UTJ06964.1"/>
    <property type="molecule type" value="Genomic_DNA"/>
</dbReference>
<dbReference type="NCBIfam" id="TIGR00229">
    <property type="entry name" value="sensory_box"/>
    <property type="match status" value="1"/>
</dbReference>
<sequence length="771" mass="89113">MTKILIIEDSKTYSNTLLALLRKPNFEILQAFTIKQAHEKIDETPDIDYILLDLILPDGEGDELILNLSDKKNKSKIIVLTGSSDIQRRNYLFEHGVVDYFSKETPLKTLVKDLHNLIINLSKNKEKEILVVDDSSFVRRSITNILETKNYKISSVKDGQEAIDFLKHHSKINLIFLDLEMPKISGTQVLELIKKDTRTKNIPVIILSSSEDRQKYAYVIKHGAIDFMKKPFLTEEILLKADLHISQAEYIETIAEQAKELNEYKRVLNESDIISKTDPRGIITQANDKFCEISGYSQEYLLGKSHNIVRHPDMPKKIYEDMWKHIKEHKTFKGIIKNLRRDGTSYYVDATISPIIDIDGNIKEIIGIRHDITDVMNPKKQLLADLSYLENPTLIFLQIANYDLFKEFYSETLMHTFEFEFEQVILNYFPYDFNLKKVYNLNNGLFAFLKNEELSDGKIEYTLKKVIEKFKEIGISFMETSYDVDICISYAKEGNHILDDAYLAIQHALKYKIPIIDAKNFHRRAQIEARNKLKNIGIIKDALAKEGSFISYFQPIINNRTNKIEKYESLIRLIDKNGNILSPFQFLDVAKKTGYYSDITELVIQNSFNALKHTDKGITINLSSSDIENSKLRTLLWKLVSKKENHGRVTFELLEDEEVKDFDLVKEFILKSKMQAGVTIAIDDFGSGYSNYERLLQFQPDILKIDGSLIKNILTDEYSKHVVESIIVFAVKQKIKTVAEFVGNDDVLQKIKELGIDYSQGYFLGEPKRLF</sequence>
<keyword evidence="7" id="KW-1185">Reference proteome</keyword>
<evidence type="ECO:0000313" key="6">
    <source>
        <dbReference type="EMBL" id="UTJ06964.1"/>
    </source>
</evidence>
<gene>
    <name evidence="6" type="ORF">NJU99_02410</name>
</gene>
<accession>A0ABY5E485</accession>
<feature type="modified residue" description="4-aspartylphosphate" evidence="1">
    <location>
        <position position="53"/>
    </location>
</feature>
<dbReference type="InterPro" id="IPR035919">
    <property type="entry name" value="EAL_sf"/>
</dbReference>
<dbReference type="CDD" id="cd00156">
    <property type="entry name" value="REC"/>
    <property type="match status" value="1"/>
</dbReference>
<dbReference type="PROSITE" id="PS50110">
    <property type="entry name" value="RESPONSE_REGULATORY"/>
    <property type="match status" value="2"/>
</dbReference>
<dbReference type="Pfam" id="PF08447">
    <property type="entry name" value="PAS_3"/>
    <property type="match status" value="1"/>
</dbReference>
<evidence type="ECO:0000313" key="7">
    <source>
        <dbReference type="Proteomes" id="UP001060012"/>
    </source>
</evidence>
<feature type="domain" description="PAC" evidence="4">
    <location>
        <begin position="330"/>
        <end position="384"/>
    </location>
</feature>
<dbReference type="PROSITE" id="PS50883">
    <property type="entry name" value="EAL"/>
    <property type="match status" value="1"/>
</dbReference>
<dbReference type="SMART" id="SM00052">
    <property type="entry name" value="EAL"/>
    <property type="match status" value="1"/>
</dbReference>
<feature type="domain" description="Response regulatory" evidence="2">
    <location>
        <begin position="3"/>
        <end position="118"/>
    </location>
</feature>
<evidence type="ECO:0000259" key="2">
    <source>
        <dbReference type="PROSITE" id="PS50110"/>
    </source>
</evidence>
<dbReference type="Gene3D" id="3.20.20.450">
    <property type="entry name" value="EAL domain"/>
    <property type="match status" value="1"/>
</dbReference>
<evidence type="ECO:0000259" key="5">
    <source>
        <dbReference type="PROSITE" id="PS50883"/>
    </source>
</evidence>
<dbReference type="InterPro" id="IPR013655">
    <property type="entry name" value="PAS_fold_3"/>
</dbReference>
<dbReference type="PROSITE" id="PS50113">
    <property type="entry name" value="PAC"/>
    <property type="match status" value="1"/>
</dbReference>
<keyword evidence="1" id="KW-0597">Phosphoprotein</keyword>
<dbReference type="Pfam" id="PF00563">
    <property type="entry name" value="EAL"/>
    <property type="match status" value="1"/>
</dbReference>
<organism evidence="6 7">
    <name type="scientific">Arcobacter roscoffensis</name>
    <dbReference type="NCBI Taxonomy" id="2961520"/>
    <lineage>
        <taxon>Bacteria</taxon>
        <taxon>Pseudomonadati</taxon>
        <taxon>Campylobacterota</taxon>
        <taxon>Epsilonproteobacteria</taxon>
        <taxon>Campylobacterales</taxon>
        <taxon>Arcobacteraceae</taxon>
        <taxon>Arcobacter</taxon>
    </lineage>
</organism>
<dbReference type="InterPro" id="IPR035965">
    <property type="entry name" value="PAS-like_dom_sf"/>
</dbReference>
<dbReference type="PROSITE" id="PS50112">
    <property type="entry name" value="PAS"/>
    <property type="match status" value="1"/>
</dbReference>
<dbReference type="SUPFAM" id="SSF141868">
    <property type="entry name" value="EAL domain-like"/>
    <property type="match status" value="1"/>
</dbReference>
<dbReference type="InterPro" id="IPR001633">
    <property type="entry name" value="EAL_dom"/>
</dbReference>
<dbReference type="SMART" id="SM00448">
    <property type="entry name" value="REC"/>
    <property type="match status" value="2"/>
</dbReference>
<dbReference type="InterPro" id="IPR001789">
    <property type="entry name" value="Sig_transdc_resp-reg_receiver"/>
</dbReference>
<dbReference type="InterPro" id="IPR001610">
    <property type="entry name" value="PAC"/>
</dbReference>
<feature type="domain" description="PAS" evidence="3">
    <location>
        <begin position="260"/>
        <end position="329"/>
    </location>
</feature>
<name>A0ABY5E485_9BACT</name>
<evidence type="ECO:0000259" key="3">
    <source>
        <dbReference type="PROSITE" id="PS50112"/>
    </source>
</evidence>
<proteinExistence type="predicted"/>
<dbReference type="SUPFAM" id="SSF55785">
    <property type="entry name" value="PYP-like sensor domain (PAS domain)"/>
    <property type="match status" value="1"/>
</dbReference>
<dbReference type="InterPro" id="IPR011006">
    <property type="entry name" value="CheY-like_superfamily"/>
</dbReference>
<feature type="domain" description="Response regulatory" evidence="2">
    <location>
        <begin position="128"/>
        <end position="245"/>
    </location>
</feature>
<dbReference type="InterPro" id="IPR050706">
    <property type="entry name" value="Cyclic-di-GMP_PDE-like"/>
</dbReference>
<dbReference type="CDD" id="cd01948">
    <property type="entry name" value="EAL"/>
    <property type="match status" value="1"/>
</dbReference>
<feature type="domain" description="EAL" evidence="5">
    <location>
        <begin position="532"/>
        <end position="771"/>
    </location>
</feature>
<dbReference type="PANTHER" id="PTHR33121">
    <property type="entry name" value="CYCLIC DI-GMP PHOSPHODIESTERASE PDEF"/>
    <property type="match status" value="1"/>
</dbReference>
<dbReference type="PANTHER" id="PTHR33121:SF79">
    <property type="entry name" value="CYCLIC DI-GMP PHOSPHODIESTERASE PDED-RELATED"/>
    <property type="match status" value="1"/>
</dbReference>
<dbReference type="Gene3D" id="3.40.50.2300">
    <property type="match status" value="2"/>
</dbReference>
<dbReference type="Gene3D" id="3.30.450.20">
    <property type="entry name" value="PAS domain"/>
    <property type="match status" value="1"/>
</dbReference>
<dbReference type="InterPro" id="IPR000014">
    <property type="entry name" value="PAS"/>
</dbReference>
<dbReference type="InterPro" id="IPR000700">
    <property type="entry name" value="PAS-assoc_C"/>
</dbReference>
<dbReference type="Pfam" id="PF00072">
    <property type="entry name" value="Response_reg"/>
    <property type="match status" value="2"/>
</dbReference>
<evidence type="ECO:0000256" key="1">
    <source>
        <dbReference type="PROSITE-ProRule" id="PRU00169"/>
    </source>
</evidence>
<dbReference type="SUPFAM" id="SSF52172">
    <property type="entry name" value="CheY-like"/>
    <property type="match status" value="2"/>
</dbReference>
<evidence type="ECO:0000259" key="4">
    <source>
        <dbReference type="PROSITE" id="PS50113"/>
    </source>
</evidence>
<dbReference type="SMART" id="SM00086">
    <property type="entry name" value="PAC"/>
    <property type="match status" value="1"/>
</dbReference>
<protein>
    <submittedName>
        <fullName evidence="6">EAL domain-containing protein</fullName>
    </submittedName>
</protein>
<dbReference type="CDD" id="cd00130">
    <property type="entry name" value="PAS"/>
    <property type="match status" value="1"/>
</dbReference>